<dbReference type="InterPro" id="IPR016193">
    <property type="entry name" value="Cytidine_deaminase-like"/>
</dbReference>
<dbReference type="VEuPathDB" id="MicrosporidiaDB:EHP00_1492"/>
<protein>
    <submittedName>
        <fullName evidence="2">Adat2</fullName>
    </submittedName>
</protein>
<dbReference type="Gene3D" id="3.40.140.10">
    <property type="entry name" value="Cytidine Deaminase, domain 2"/>
    <property type="match status" value="1"/>
</dbReference>
<evidence type="ECO:0000259" key="1">
    <source>
        <dbReference type="Pfam" id="PF00383"/>
    </source>
</evidence>
<dbReference type="SUPFAM" id="SSF53927">
    <property type="entry name" value="Cytidine deaminase-like"/>
    <property type="match status" value="1"/>
</dbReference>
<dbReference type="AlphaFoldDB" id="A0A1W0E8U4"/>
<evidence type="ECO:0000313" key="3">
    <source>
        <dbReference type="Proteomes" id="UP000192758"/>
    </source>
</evidence>
<dbReference type="Pfam" id="PF00383">
    <property type="entry name" value="dCMP_cyt_deam_1"/>
    <property type="match status" value="1"/>
</dbReference>
<sequence length="196" mass="23068">MYEQETFEKTLELAQKAYDNDELPVGAILKVFEHSSNNNKLIFEYCAHNQTNKNKDPLSHCEKICIEKYIESREEYINKSNIIVDMDTGKEYEKLINNGDNNLTNTENNLKNDILEIYITLEPCVMCYGIIERLSKYVKHIYVYYGVKNEIFGATTVLKDIISNTNDKITFKDINDYRTVEIIKKFYSENRNERVN</sequence>
<reference evidence="2 3" key="1">
    <citation type="journal article" date="2017" name="Environ. Microbiol.">
        <title>Decay of the glycolytic pathway and adaptation to intranuclear parasitism within Enterocytozoonidae microsporidia.</title>
        <authorList>
            <person name="Wiredu Boakye D."/>
            <person name="Jaroenlak P."/>
            <person name="Prachumwat A."/>
            <person name="Williams T.A."/>
            <person name="Bateman K.S."/>
            <person name="Itsathitphaisarn O."/>
            <person name="Sritunyalucksana K."/>
            <person name="Paszkiewicz K.H."/>
            <person name="Moore K.A."/>
            <person name="Stentiford G.D."/>
            <person name="Williams B.A."/>
        </authorList>
    </citation>
    <scope>NUCLEOTIDE SEQUENCE [LARGE SCALE GENOMIC DNA]</scope>
    <source>
        <strain evidence="2 3">TH1</strain>
    </source>
</reference>
<dbReference type="Proteomes" id="UP000192758">
    <property type="component" value="Unassembled WGS sequence"/>
</dbReference>
<comment type="caution">
    <text evidence="2">The sequence shown here is derived from an EMBL/GenBank/DDBJ whole genome shotgun (WGS) entry which is preliminary data.</text>
</comment>
<dbReference type="GO" id="GO:0003824">
    <property type="term" value="F:catalytic activity"/>
    <property type="evidence" value="ECO:0007669"/>
    <property type="project" value="InterPro"/>
</dbReference>
<accession>A0A1W0E8U4</accession>
<dbReference type="OrthoDB" id="1701769at2759"/>
<name>A0A1W0E8U4_9MICR</name>
<feature type="domain" description="CMP/dCMP-type deaminase" evidence="1">
    <location>
        <begin position="4"/>
        <end position="135"/>
    </location>
</feature>
<proteinExistence type="predicted"/>
<dbReference type="PANTHER" id="PTHR11079:SF179">
    <property type="entry name" value="TRNA(ADENINE(34)) DEAMINASE, CHLOROPLASTIC"/>
    <property type="match status" value="1"/>
</dbReference>
<dbReference type="InterPro" id="IPR002125">
    <property type="entry name" value="CMP_dCMP_dom"/>
</dbReference>
<dbReference type="PANTHER" id="PTHR11079">
    <property type="entry name" value="CYTOSINE DEAMINASE FAMILY MEMBER"/>
    <property type="match status" value="1"/>
</dbReference>
<dbReference type="STRING" id="646526.A0A1W0E8U4"/>
<gene>
    <name evidence="2" type="primary">adat2</name>
    <name evidence="2" type="ORF">EHP00_1492</name>
</gene>
<dbReference type="EMBL" id="MNPJ01000005">
    <property type="protein sequence ID" value="OQS55632.1"/>
    <property type="molecule type" value="Genomic_DNA"/>
</dbReference>
<keyword evidence="3" id="KW-1185">Reference proteome</keyword>
<evidence type="ECO:0000313" key="2">
    <source>
        <dbReference type="EMBL" id="OQS55632.1"/>
    </source>
</evidence>
<organism evidence="2 3">
    <name type="scientific">Ecytonucleospora hepatopenaei</name>
    <dbReference type="NCBI Taxonomy" id="646526"/>
    <lineage>
        <taxon>Eukaryota</taxon>
        <taxon>Fungi</taxon>
        <taxon>Fungi incertae sedis</taxon>
        <taxon>Microsporidia</taxon>
        <taxon>Enterocytozoonidae</taxon>
        <taxon>Ecytonucleospora</taxon>
    </lineage>
</organism>
<dbReference type="GO" id="GO:0006139">
    <property type="term" value="P:nucleobase-containing compound metabolic process"/>
    <property type="evidence" value="ECO:0007669"/>
    <property type="project" value="UniProtKB-ARBA"/>
</dbReference>